<reference evidence="5" key="1">
    <citation type="submission" date="2022-02" db="EMBL/GenBank/DDBJ databases">
        <authorList>
            <person name="Henning P.M."/>
            <person name="McCubbin A.G."/>
            <person name="Shore J.S."/>
        </authorList>
    </citation>
    <scope>NUCLEOTIDE SEQUENCE</scope>
    <source>
        <strain evidence="5">F60SS</strain>
        <tissue evidence="5">Leaves</tissue>
    </source>
</reference>
<evidence type="ECO:0000256" key="2">
    <source>
        <dbReference type="SAM" id="Coils"/>
    </source>
</evidence>
<feature type="region of interest" description="Disordered" evidence="3">
    <location>
        <begin position="484"/>
        <end position="537"/>
    </location>
</feature>
<feature type="region of interest" description="Disordered" evidence="3">
    <location>
        <begin position="118"/>
        <end position="155"/>
    </location>
</feature>
<dbReference type="InterPro" id="IPR011684">
    <property type="entry name" value="NAB"/>
</dbReference>
<feature type="compositionally biased region" description="Basic and acidic residues" evidence="3">
    <location>
        <begin position="686"/>
        <end position="701"/>
    </location>
</feature>
<organism evidence="5 6">
    <name type="scientific">Turnera subulata</name>
    <dbReference type="NCBI Taxonomy" id="218843"/>
    <lineage>
        <taxon>Eukaryota</taxon>
        <taxon>Viridiplantae</taxon>
        <taxon>Streptophyta</taxon>
        <taxon>Embryophyta</taxon>
        <taxon>Tracheophyta</taxon>
        <taxon>Spermatophyta</taxon>
        <taxon>Magnoliopsida</taxon>
        <taxon>eudicotyledons</taxon>
        <taxon>Gunneridae</taxon>
        <taxon>Pentapetalae</taxon>
        <taxon>rosids</taxon>
        <taxon>fabids</taxon>
        <taxon>Malpighiales</taxon>
        <taxon>Passifloraceae</taxon>
        <taxon>Turnera</taxon>
    </lineage>
</organism>
<name>A0A9Q0FLX2_9ROSI</name>
<feature type="compositionally biased region" description="Polar residues" evidence="3">
    <location>
        <begin position="640"/>
        <end position="664"/>
    </location>
</feature>
<keyword evidence="1 2" id="KW-0175">Coiled coil</keyword>
<feature type="compositionally biased region" description="Basic and acidic residues" evidence="3">
    <location>
        <begin position="484"/>
        <end position="506"/>
    </location>
</feature>
<comment type="caution">
    <text evidence="5">The sequence shown here is derived from an EMBL/GenBank/DDBJ whole genome shotgun (WGS) entry which is preliminary data.</text>
</comment>
<dbReference type="PANTHER" id="PTHR31631:SF3">
    <property type="entry name" value="PROTEIN NETWORKED 2B"/>
    <property type="match status" value="1"/>
</dbReference>
<dbReference type="EMBL" id="JAKUCV010005064">
    <property type="protein sequence ID" value="KAJ4832852.1"/>
    <property type="molecule type" value="Genomic_DNA"/>
</dbReference>
<keyword evidence="6" id="KW-1185">Reference proteome</keyword>
<dbReference type="GO" id="GO:0003779">
    <property type="term" value="F:actin binding"/>
    <property type="evidence" value="ECO:0007669"/>
    <property type="project" value="InterPro"/>
</dbReference>
<feature type="compositionally biased region" description="Polar residues" evidence="3">
    <location>
        <begin position="619"/>
        <end position="628"/>
    </location>
</feature>
<dbReference type="Pfam" id="PF07765">
    <property type="entry name" value="KIP1"/>
    <property type="match status" value="1"/>
</dbReference>
<feature type="compositionally biased region" description="Acidic residues" evidence="3">
    <location>
        <begin position="308"/>
        <end position="319"/>
    </location>
</feature>
<feature type="compositionally biased region" description="Basic and acidic residues" evidence="3">
    <location>
        <begin position="513"/>
        <end position="522"/>
    </location>
</feature>
<gene>
    <name evidence="5" type="ORF">Tsubulata_001937</name>
</gene>
<reference evidence="5" key="2">
    <citation type="journal article" date="2023" name="Plants (Basel)">
        <title>Annotation of the Turnera subulata (Passifloraceae) Draft Genome Reveals the S-Locus Evolved after the Divergence of Turneroideae from Passifloroideae in a Stepwise Manner.</title>
        <authorList>
            <person name="Henning P.M."/>
            <person name="Roalson E.H."/>
            <person name="Mir W."/>
            <person name="McCubbin A.G."/>
            <person name="Shore J.S."/>
        </authorList>
    </citation>
    <scope>NUCLEOTIDE SEQUENCE</scope>
    <source>
        <strain evidence="5">F60SS</strain>
    </source>
</reference>
<feature type="compositionally biased region" description="Basic and acidic residues" evidence="3">
    <location>
        <begin position="606"/>
        <end position="616"/>
    </location>
</feature>
<feature type="region of interest" description="Disordered" evidence="3">
    <location>
        <begin position="302"/>
        <end position="324"/>
    </location>
</feature>
<sequence length="947" mass="108172">MLQRAASNAYSWWWASHIRTKQSKWLEENLQDMEEKVGSMLQIIENPGDTFAERSEMYYKKRPELIVQVEESYRAYRALAERYDKLSKDLQSANRTIATVFPEQVQYAMDDDDDFDYNFEAYKPTTSSSTDDPNRPKANIPKVPKKEYRSQSLVQTRKNQLNRCTQLSRVSSAARALPQSSGLTVEEALDEIDKLQKEILALQTEMEFAQSIFERCRGKCEKIENDINEKQKRIGSLQDEFGIGKSIDDNEARTLMAATALKSCQESLVKLQEKQEQSAEEAELEQQRIKGVHQKITTLKSEFVSSEAEAEPEEPADEPEMGKLDPKDMEALREKIKSELDADSSASITVMQLADRIDELVERVANLETEVSSQNALVSTVKSETNDLQAQVKTLEEDKETLKEKSDIMINKLKDLEAEVRRVKKLNRTIILQNKNLIKLFTEASCNINHLSVRLLHMQPDDELDSAVVTEEIRDSLEAIVEKQAEVDKEMEEKNVGAVKTKESDRTQMPAEQHQKDSHNSDLEESGTDEDEDQPNWRQLFSRSLEDREKILIEEYSSVLRNYKDVRKKLGDMEQKNRDGFIDLAMQIRDLKSVLVQKDEEIRSLRKMGGGDHEDQNLDDTTQGNTPETYKFSRREGSPESMTQATSVPDYNLSSLSSPQQTSFDESREKSGDELVVPSKTMRRYSSKEQSRNEMKGRRGESPMIVSAVEEKFRSDIDDLLEDNLEFWLRFSTSFHQITKFQNSVRDLKVELSKVKDKRKDAAGGSVIFSQSLMSEARPIYRHLREIDTDLTLWLENNSIMKEEIQGRYTSLCNIQEEIKRISNEHGEGDDGVLSVYQAAKFQGEVLNMKQENTKVSDELHAGLDKVSGLKNEVGKILGELDEQLGLAAAAKQRTSSSSKSRIPLRSFLFGVKLKRKQKATSLFSCVSPALQKQYSIIGEEPIKPPE</sequence>
<dbReference type="PANTHER" id="PTHR31631">
    <property type="entry name" value="PROTEIN NETWORKED 2D"/>
    <property type="match status" value="1"/>
</dbReference>
<protein>
    <recommendedName>
        <fullName evidence="4">NAB domain-containing protein</fullName>
    </recommendedName>
</protein>
<dbReference type="Proteomes" id="UP001141552">
    <property type="component" value="Unassembled WGS sequence"/>
</dbReference>
<feature type="coiled-coil region" evidence="2">
    <location>
        <begin position="350"/>
        <end position="433"/>
    </location>
</feature>
<feature type="compositionally biased region" description="Acidic residues" evidence="3">
    <location>
        <begin position="523"/>
        <end position="534"/>
    </location>
</feature>
<feature type="domain" description="NAB" evidence="4">
    <location>
        <begin position="10"/>
        <end position="90"/>
    </location>
</feature>
<proteinExistence type="predicted"/>
<evidence type="ECO:0000313" key="5">
    <source>
        <dbReference type="EMBL" id="KAJ4832852.1"/>
    </source>
</evidence>
<dbReference type="AlphaFoldDB" id="A0A9Q0FLX2"/>
<dbReference type="InterPro" id="IPR056889">
    <property type="entry name" value="NET2A-D/KIP1-like_C"/>
</dbReference>
<accession>A0A9Q0FLX2</accession>
<evidence type="ECO:0000259" key="4">
    <source>
        <dbReference type="PROSITE" id="PS51774"/>
    </source>
</evidence>
<dbReference type="Gene3D" id="1.10.287.1490">
    <property type="match status" value="1"/>
</dbReference>
<dbReference type="Pfam" id="PF24918">
    <property type="entry name" value="NET2A_C"/>
    <property type="match status" value="1"/>
</dbReference>
<evidence type="ECO:0000313" key="6">
    <source>
        <dbReference type="Proteomes" id="UP001141552"/>
    </source>
</evidence>
<dbReference type="OrthoDB" id="616075at2759"/>
<feature type="region of interest" description="Disordered" evidence="3">
    <location>
        <begin position="606"/>
        <end position="702"/>
    </location>
</feature>
<evidence type="ECO:0000256" key="3">
    <source>
        <dbReference type="SAM" id="MobiDB-lite"/>
    </source>
</evidence>
<dbReference type="InterPro" id="IPR056888">
    <property type="entry name" value="NET2A-D/KIP1-like_dom"/>
</dbReference>
<feature type="coiled-coil region" evidence="2">
    <location>
        <begin position="185"/>
        <end position="288"/>
    </location>
</feature>
<dbReference type="Pfam" id="PF25014">
    <property type="entry name" value="NET2A"/>
    <property type="match status" value="1"/>
</dbReference>
<dbReference type="PROSITE" id="PS51774">
    <property type="entry name" value="NAB"/>
    <property type="match status" value="1"/>
</dbReference>
<evidence type="ECO:0000256" key="1">
    <source>
        <dbReference type="ARBA" id="ARBA00023054"/>
    </source>
</evidence>